<sequence length="380" mass="44139">MKSFECLTARCLQVVYWLMGLLPLPPGSQFIRLLFALLLRCIWSLYFYIMIYSGIKFLWKEQGLTISYITGSALFLGYSMLGVLLQIESIFKQRSQERLQDLRFQSQLQMQRLAMSRGCPRRALRLFVLIVTQLVSDAAKFWANSRAKVSPVLAITMPQMWLLRIRYVQLLEQVIEMNQRALQLRHSLLCLADSNDIWQPFGQQDRHLQTLRLTYDCIFECYLTFSDCYGWGMLGLQVMCGFEFVSNAYWIITEAYQDQQLYMLVYNSATCFAMGSLITSLFWYGDASTQNSRQIGCLISKLVKPLGSKRYNDLVYVCSGRHLPGHPHTVHVCREELTGCLAKTRNRNRNFDRIEQTGMRRREEGAFIINGELQQINCNS</sequence>
<evidence type="ECO:0000256" key="4">
    <source>
        <dbReference type="ARBA" id="ARBA00022989"/>
    </source>
</evidence>
<dbReference type="GO" id="GO:0007165">
    <property type="term" value="P:signal transduction"/>
    <property type="evidence" value="ECO:0007669"/>
    <property type="project" value="UniProtKB-KW"/>
</dbReference>
<gene>
    <name evidence="8" type="primary">LOC117564911</name>
</gene>
<evidence type="ECO:0000256" key="5">
    <source>
        <dbReference type="ARBA" id="ARBA00023136"/>
    </source>
</evidence>
<evidence type="ECO:0000256" key="6">
    <source>
        <dbReference type="RuleBase" id="RU363108"/>
    </source>
</evidence>
<accession>A0A9C6STR3</accession>
<keyword evidence="4 6" id="KW-1133">Transmembrane helix</keyword>
<reference evidence="8" key="1">
    <citation type="submission" date="2025-08" db="UniProtKB">
        <authorList>
            <consortium name="RefSeq"/>
        </authorList>
    </citation>
    <scope>IDENTIFICATION</scope>
    <source>
        <strain evidence="8">15112-1751.03</strain>
        <tissue evidence="8">Whole Adult</tissue>
    </source>
</reference>
<dbReference type="CTD" id="33453"/>
<proteinExistence type="inferred from homology"/>
<keyword evidence="5 6" id="KW-0472">Membrane</keyword>
<dbReference type="AlphaFoldDB" id="A0A9C6STR3"/>
<evidence type="ECO:0000256" key="1">
    <source>
        <dbReference type="ARBA" id="ARBA00004651"/>
    </source>
</evidence>
<comment type="caution">
    <text evidence="6">Lacks conserved residue(s) required for the propagation of feature annotation.</text>
</comment>
<dbReference type="OrthoDB" id="6366728at2759"/>
<dbReference type="Pfam" id="PF08395">
    <property type="entry name" value="7tm_7"/>
    <property type="match status" value="1"/>
</dbReference>
<organism evidence="7 8">
    <name type="scientific">Drosophila albomicans</name>
    <name type="common">Fruit fly</name>
    <dbReference type="NCBI Taxonomy" id="7291"/>
    <lineage>
        <taxon>Eukaryota</taxon>
        <taxon>Metazoa</taxon>
        <taxon>Ecdysozoa</taxon>
        <taxon>Arthropoda</taxon>
        <taxon>Hexapoda</taxon>
        <taxon>Insecta</taxon>
        <taxon>Pterygota</taxon>
        <taxon>Neoptera</taxon>
        <taxon>Endopterygota</taxon>
        <taxon>Diptera</taxon>
        <taxon>Brachycera</taxon>
        <taxon>Muscomorpha</taxon>
        <taxon>Ephydroidea</taxon>
        <taxon>Drosophilidae</taxon>
        <taxon>Drosophila</taxon>
    </lineage>
</organism>
<name>A0A9C6STR3_DROAB</name>
<dbReference type="GeneID" id="117564911"/>
<feature type="transmembrane region" description="Helical" evidence="6">
    <location>
        <begin position="264"/>
        <end position="284"/>
    </location>
</feature>
<evidence type="ECO:0000313" key="7">
    <source>
        <dbReference type="Proteomes" id="UP000515160"/>
    </source>
</evidence>
<comment type="function">
    <text evidence="6">Gustatory receptor which mediates acceptance or avoidance behavior, depending on its substrates.</text>
</comment>
<evidence type="ECO:0000256" key="2">
    <source>
        <dbReference type="ARBA" id="ARBA00022475"/>
    </source>
</evidence>
<keyword evidence="2 6" id="KW-1003">Cell membrane</keyword>
<comment type="similarity">
    <text evidence="6">Belongs to the insect chemoreceptor superfamily. Gustatory receptor (GR) family.</text>
</comment>
<feature type="transmembrane region" description="Helical" evidence="6">
    <location>
        <begin position="30"/>
        <end position="51"/>
    </location>
</feature>
<dbReference type="GO" id="GO:0050909">
    <property type="term" value="P:sensory perception of taste"/>
    <property type="evidence" value="ECO:0007669"/>
    <property type="project" value="InterPro"/>
</dbReference>
<dbReference type="GO" id="GO:0005886">
    <property type="term" value="C:plasma membrane"/>
    <property type="evidence" value="ECO:0007669"/>
    <property type="project" value="UniProtKB-SubCell"/>
</dbReference>
<evidence type="ECO:0000256" key="3">
    <source>
        <dbReference type="ARBA" id="ARBA00022692"/>
    </source>
</evidence>
<dbReference type="InterPro" id="IPR013604">
    <property type="entry name" value="7TM_chemorcpt"/>
</dbReference>
<dbReference type="Proteomes" id="UP000515160">
    <property type="component" value="Chromosome 2L"/>
</dbReference>
<dbReference type="RefSeq" id="XP_051859290.1">
    <property type="nucleotide sequence ID" value="XM_052003330.1"/>
</dbReference>
<keyword evidence="6" id="KW-0807">Transducer</keyword>
<keyword evidence="6" id="KW-0675">Receptor</keyword>
<feature type="transmembrane region" description="Helical" evidence="6">
    <location>
        <begin position="63"/>
        <end position="85"/>
    </location>
</feature>
<protein>
    <recommendedName>
        <fullName evidence="6">Gustatory receptor</fullName>
    </recommendedName>
</protein>
<evidence type="ECO:0000313" key="8">
    <source>
        <dbReference type="RefSeq" id="XP_051859290.1"/>
    </source>
</evidence>
<feature type="transmembrane region" description="Helical" evidence="6">
    <location>
        <begin position="229"/>
        <end position="252"/>
    </location>
</feature>
<keyword evidence="3 6" id="KW-0812">Transmembrane</keyword>
<keyword evidence="7" id="KW-1185">Reference proteome</keyword>
<comment type="subcellular location">
    <subcellularLocation>
        <location evidence="1 6">Cell membrane</location>
        <topology evidence="1 6">Multi-pass membrane protein</topology>
    </subcellularLocation>
</comment>